<dbReference type="Proteomes" id="UP000005240">
    <property type="component" value="Unassembled WGS sequence"/>
</dbReference>
<reference evidence="2" key="4">
    <citation type="submission" date="2025-05" db="UniProtKB">
        <authorList>
            <consortium name="EnsemblFungi"/>
        </authorList>
    </citation>
    <scope>IDENTIFICATION</scope>
    <source>
        <strain evidence="2">isolate 1-1 / race 1 (BBBD)</strain>
    </source>
</reference>
<gene>
    <name evidence="1" type="ORF">PTTG_25650</name>
</gene>
<keyword evidence="3" id="KW-1185">Reference proteome</keyword>
<accession>A0A180GZZ9</accession>
<reference evidence="2 3" key="3">
    <citation type="journal article" date="2017" name="G3 (Bethesda)">
        <title>Comparative analysis highlights variable genome content of wheat rusts and divergence of the mating loci.</title>
        <authorList>
            <person name="Cuomo C.A."/>
            <person name="Bakkeren G."/>
            <person name="Khalil H.B."/>
            <person name="Panwar V."/>
            <person name="Joly D."/>
            <person name="Linning R."/>
            <person name="Sakthikumar S."/>
            <person name="Song X."/>
            <person name="Adiconis X."/>
            <person name="Fan L."/>
            <person name="Goldberg J.M."/>
            <person name="Levin J.Z."/>
            <person name="Young S."/>
            <person name="Zeng Q."/>
            <person name="Anikster Y."/>
            <person name="Bruce M."/>
            <person name="Wang M."/>
            <person name="Yin C."/>
            <person name="McCallum B."/>
            <person name="Szabo L.J."/>
            <person name="Hulbert S."/>
            <person name="Chen X."/>
            <person name="Fellers J.P."/>
        </authorList>
    </citation>
    <scope>NUCLEOTIDE SEQUENCE</scope>
    <source>
        <strain evidence="3">Isolate 1-1 / race 1 (BBBD)</strain>
        <strain evidence="2">isolate 1-1 / race 1 (BBBD)</strain>
    </source>
</reference>
<proteinExistence type="predicted"/>
<reference evidence="1" key="1">
    <citation type="submission" date="2009-11" db="EMBL/GenBank/DDBJ databases">
        <authorList>
            <consortium name="The Broad Institute Genome Sequencing Platform"/>
            <person name="Ward D."/>
            <person name="Feldgarden M."/>
            <person name="Earl A."/>
            <person name="Young S.K."/>
            <person name="Zeng Q."/>
            <person name="Koehrsen M."/>
            <person name="Alvarado L."/>
            <person name="Berlin A."/>
            <person name="Bochicchio J."/>
            <person name="Borenstein D."/>
            <person name="Chapman S.B."/>
            <person name="Chen Z."/>
            <person name="Engels R."/>
            <person name="Freedman E."/>
            <person name="Gellesch M."/>
            <person name="Goldberg J."/>
            <person name="Griggs A."/>
            <person name="Gujja S."/>
            <person name="Heilman E."/>
            <person name="Heiman D."/>
            <person name="Hepburn T."/>
            <person name="Howarth C."/>
            <person name="Jen D."/>
            <person name="Larson L."/>
            <person name="Lewis B."/>
            <person name="Mehta T."/>
            <person name="Park D."/>
            <person name="Pearson M."/>
            <person name="Roberts A."/>
            <person name="Saif S."/>
            <person name="Shea T."/>
            <person name="Shenoy N."/>
            <person name="Sisk P."/>
            <person name="Stolte C."/>
            <person name="Sykes S."/>
            <person name="Thomson T."/>
            <person name="Walk T."/>
            <person name="White J."/>
            <person name="Yandava C."/>
            <person name="Izard J."/>
            <person name="Baranova O.V."/>
            <person name="Blanton J.M."/>
            <person name="Tanner A.C."/>
            <person name="Dewhirst F.E."/>
            <person name="Haas B."/>
            <person name="Nusbaum C."/>
            <person name="Birren B."/>
        </authorList>
    </citation>
    <scope>NUCLEOTIDE SEQUENCE [LARGE SCALE GENOMIC DNA]</scope>
    <source>
        <strain evidence="1">1-1 BBBD Race 1</strain>
    </source>
</reference>
<sequence>MRTVHRDSAKYSSNYGIGKLKCSLLWCDIVDLEPRKKLGTQWRRRYEGLAYISRSIARFELLSLQLPSVSILHILPLTASIAQL</sequence>
<evidence type="ECO:0000313" key="1">
    <source>
        <dbReference type="EMBL" id="OAV98405.1"/>
    </source>
</evidence>
<dbReference type="VEuPathDB" id="FungiDB:PTTG_25650"/>
<evidence type="ECO:0000313" key="3">
    <source>
        <dbReference type="Proteomes" id="UP000005240"/>
    </source>
</evidence>
<evidence type="ECO:0000313" key="2">
    <source>
        <dbReference type="EnsemblFungi" id="PTTG_25650-t43_1-p1"/>
    </source>
</evidence>
<dbReference type="EnsemblFungi" id="PTTG_25650-t43_1">
    <property type="protein sequence ID" value="PTTG_25650-t43_1-p1"/>
    <property type="gene ID" value="PTTG_25650"/>
</dbReference>
<dbReference type="AlphaFoldDB" id="A0A180GZZ9"/>
<dbReference type="EMBL" id="ADAS02000007">
    <property type="protein sequence ID" value="OAV98405.1"/>
    <property type="molecule type" value="Genomic_DNA"/>
</dbReference>
<name>A0A180GZZ9_PUCT1</name>
<organism evidence="1">
    <name type="scientific">Puccinia triticina (isolate 1-1 / race 1 (BBBD))</name>
    <name type="common">Brown leaf rust fungus</name>
    <dbReference type="NCBI Taxonomy" id="630390"/>
    <lineage>
        <taxon>Eukaryota</taxon>
        <taxon>Fungi</taxon>
        <taxon>Dikarya</taxon>
        <taxon>Basidiomycota</taxon>
        <taxon>Pucciniomycotina</taxon>
        <taxon>Pucciniomycetes</taxon>
        <taxon>Pucciniales</taxon>
        <taxon>Pucciniaceae</taxon>
        <taxon>Puccinia</taxon>
    </lineage>
</organism>
<reference evidence="1" key="2">
    <citation type="submission" date="2016-05" db="EMBL/GenBank/DDBJ databases">
        <title>Comparative analysis highlights variable genome content of wheat rusts and divergence of the mating loci.</title>
        <authorList>
            <person name="Cuomo C.A."/>
            <person name="Bakkeren G."/>
            <person name="Szabo L."/>
            <person name="Khalil H."/>
            <person name="Joly D."/>
            <person name="Goldberg J."/>
            <person name="Young S."/>
            <person name="Zeng Q."/>
            <person name="Fellers J."/>
        </authorList>
    </citation>
    <scope>NUCLEOTIDE SEQUENCE [LARGE SCALE GENOMIC DNA]</scope>
    <source>
        <strain evidence="1">1-1 BBBD Race 1</strain>
    </source>
</reference>
<protein>
    <submittedName>
        <fullName evidence="1 2">Uncharacterized protein</fullName>
    </submittedName>
</protein>